<comment type="similarity">
    <text evidence="1">Belongs to the UPF0311 family.</text>
</comment>
<feature type="signal peptide" evidence="2">
    <location>
        <begin position="1"/>
        <end position="25"/>
    </location>
</feature>
<evidence type="ECO:0000256" key="1">
    <source>
        <dbReference type="HAMAP-Rule" id="MF_00775"/>
    </source>
</evidence>
<proteinExistence type="inferred from homology"/>
<organism evidence="3 4">
    <name type="scientific">Croceibacterium selenioxidans</name>
    <dbReference type="NCBI Taxonomy" id="2838833"/>
    <lineage>
        <taxon>Bacteria</taxon>
        <taxon>Pseudomonadati</taxon>
        <taxon>Pseudomonadota</taxon>
        <taxon>Alphaproteobacteria</taxon>
        <taxon>Sphingomonadales</taxon>
        <taxon>Erythrobacteraceae</taxon>
        <taxon>Croceibacterium</taxon>
    </lineage>
</organism>
<dbReference type="HAMAP" id="MF_00775">
    <property type="entry name" value="UPF0311"/>
    <property type="match status" value="1"/>
</dbReference>
<evidence type="ECO:0000256" key="2">
    <source>
        <dbReference type="SAM" id="SignalP"/>
    </source>
</evidence>
<name>A0ABS5W4U0_9SPHN</name>
<gene>
    <name evidence="3" type="ORF">KK137_10115</name>
</gene>
<dbReference type="Pfam" id="PF11578">
    <property type="entry name" value="DUF3237"/>
    <property type="match status" value="1"/>
</dbReference>
<keyword evidence="4" id="KW-1185">Reference proteome</keyword>
<dbReference type="Proteomes" id="UP000811255">
    <property type="component" value="Unassembled WGS sequence"/>
</dbReference>
<dbReference type="InterPro" id="IPR020915">
    <property type="entry name" value="UPF0311"/>
</dbReference>
<protein>
    <recommendedName>
        <fullName evidence="1">UPF0311 protein KK137_10115</fullName>
    </recommendedName>
</protein>
<dbReference type="Gene3D" id="2.40.160.20">
    <property type="match status" value="1"/>
</dbReference>
<sequence>MSKAARAGSLVFGLSILLGSTSAVSQDTPQAPHLEFAFEEIVYLGQAIPVGETPLGKRNIIPITGGTFSGPGIEGTIIAGGWDWQLTRSDGCTEIKADYMIKTNDDVVINVINVGALCPPEAGRMTPARTQPRFEAPKGKYDWLNRSAFIGTLEGAPNADRPAVRIRFYKAV</sequence>
<comment type="caution">
    <text evidence="3">The sequence shown here is derived from an EMBL/GenBank/DDBJ whole genome shotgun (WGS) entry which is preliminary data.</text>
</comment>
<dbReference type="RefSeq" id="WP_214536320.1">
    <property type="nucleotide sequence ID" value="NZ_JAHFVK010000002.1"/>
</dbReference>
<keyword evidence="2" id="KW-0732">Signal</keyword>
<evidence type="ECO:0000313" key="4">
    <source>
        <dbReference type="Proteomes" id="UP000811255"/>
    </source>
</evidence>
<feature type="chain" id="PRO_5047054024" description="UPF0311 protein KK137_10115" evidence="2">
    <location>
        <begin position="26"/>
        <end position="172"/>
    </location>
</feature>
<evidence type="ECO:0000313" key="3">
    <source>
        <dbReference type="EMBL" id="MBT2134689.1"/>
    </source>
</evidence>
<dbReference type="PANTHER" id="PTHR37315:SF1">
    <property type="entry name" value="UPF0311 PROTEIN BLR7842"/>
    <property type="match status" value="1"/>
</dbReference>
<reference evidence="3 4" key="1">
    <citation type="submission" date="2021-05" db="EMBL/GenBank/DDBJ databases">
        <title>Croceibacterium sp. LX-88 genome sequence.</title>
        <authorList>
            <person name="Luo X."/>
        </authorList>
    </citation>
    <scope>NUCLEOTIDE SEQUENCE [LARGE SCALE GENOMIC DNA]</scope>
    <source>
        <strain evidence="3 4">LX-88</strain>
    </source>
</reference>
<accession>A0ABS5W4U0</accession>
<dbReference type="EMBL" id="JAHFVK010000002">
    <property type="protein sequence ID" value="MBT2134689.1"/>
    <property type="molecule type" value="Genomic_DNA"/>
</dbReference>
<dbReference type="PANTHER" id="PTHR37315">
    <property type="entry name" value="UPF0311 PROTEIN BLR7842"/>
    <property type="match status" value="1"/>
</dbReference>